<evidence type="ECO:0000313" key="3">
    <source>
        <dbReference type="Proteomes" id="UP000038055"/>
    </source>
</evidence>
<sequence>MKYNSFYKKIVKGKTIVLLHGFLESCEVWNDVAQELKKDCLCIIPDLLGHGKTPVISKIHTMETMAEHINSILETEKIEECILVGHSMGGYVSLAFTEKYPQKVKGIILMNSTSLPDSDEKKANRERVANAVDNDKTFFIRNSVTNLFSEENKILMKEKIEDVIKIAAQTPNEGIKAASLGMKERPDRTLILKSLSVPKHFILGKKDALIPYEKLATLAKEIGATYSLLEGGHMSYIENKTETIAILKNFFDEI</sequence>
<reference evidence="3" key="1">
    <citation type="submission" date="2015-01" db="EMBL/GenBank/DDBJ databases">
        <authorList>
            <person name="MANFREDI Pablo"/>
        </authorList>
    </citation>
    <scope>NUCLEOTIDE SEQUENCE [LARGE SCALE GENOMIC DNA]</scope>
    <source>
        <strain evidence="3">Ccyn2B</strain>
    </source>
</reference>
<dbReference type="Proteomes" id="UP000038055">
    <property type="component" value="Unassembled WGS sequence"/>
</dbReference>
<dbReference type="InterPro" id="IPR050266">
    <property type="entry name" value="AB_hydrolase_sf"/>
</dbReference>
<proteinExistence type="predicted"/>
<dbReference type="GO" id="GO:0016787">
    <property type="term" value="F:hydrolase activity"/>
    <property type="evidence" value="ECO:0007669"/>
    <property type="project" value="UniProtKB-KW"/>
</dbReference>
<dbReference type="Pfam" id="PF00561">
    <property type="entry name" value="Abhydrolase_1"/>
    <property type="match status" value="1"/>
</dbReference>
<keyword evidence="3" id="KW-1185">Reference proteome</keyword>
<dbReference type="InterPro" id="IPR029058">
    <property type="entry name" value="AB_hydrolase_fold"/>
</dbReference>
<dbReference type="PANTHER" id="PTHR43798">
    <property type="entry name" value="MONOACYLGLYCEROL LIPASE"/>
    <property type="match status" value="1"/>
</dbReference>
<evidence type="ECO:0000259" key="1">
    <source>
        <dbReference type="Pfam" id="PF00561"/>
    </source>
</evidence>
<dbReference type="PRINTS" id="PR00111">
    <property type="entry name" value="ABHYDROLASE"/>
</dbReference>
<dbReference type="STRING" id="28189.CCYN74_40220"/>
<accession>A0A0B7HF85</accession>
<name>A0A0B7HF85_9FLAO</name>
<dbReference type="Gene3D" id="3.40.50.1820">
    <property type="entry name" value="alpha/beta hydrolase"/>
    <property type="match status" value="1"/>
</dbReference>
<evidence type="ECO:0000313" key="2">
    <source>
        <dbReference type="EMBL" id="CEN37299.1"/>
    </source>
</evidence>
<feature type="domain" description="AB hydrolase-1" evidence="1">
    <location>
        <begin position="15"/>
        <end position="239"/>
    </location>
</feature>
<organism evidence="2 3">
    <name type="scientific">Capnocytophaga cynodegmi</name>
    <dbReference type="NCBI Taxonomy" id="28189"/>
    <lineage>
        <taxon>Bacteria</taxon>
        <taxon>Pseudomonadati</taxon>
        <taxon>Bacteroidota</taxon>
        <taxon>Flavobacteriia</taxon>
        <taxon>Flavobacteriales</taxon>
        <taxon>Flavobacteriaceae</taxon>
        <taxon>Capnocytophaga</taxon>
    </lineage>
</organism>
<protein>
    <submittedName>
        <fullName evidence="2">Hydrolase, alpha/beta domain protein</fullName>
    </submittedName>
</protein>
<dbReference type="AlphaFoldDB" id="A0A0B7HF85"/>
<dbReference type="EMBL" id="CDOD01000034">
    <property type="protein sequence ID" value="CEN37299.1"/>
    <property type="molecule type" value="Genomic_DNA"/>
</dbReference>
<dbReference type="RefSeq" id="WP_041993052.1">
    <property type="nucleotide sequence ID" value="NZ_CDOD01000034.1"/>
</dbReference>
<dbReference type="InterPro" id="IPR000073">
    <property type="entry name" value="AB_hydrolase_1"/>
</dbReference>
<dbReference type="SUPFAM" id="SSF53474">
    <property type="entry name" value="alpha/beta-Hydrolases"/>
    <property type="match status" value="1"/>
</dbReference>
<gene>
    <name evidence="2" type="ORF">CCYN2B_40063</name>
</gene>
<dbReference type="eggNOG" id="COG2267">
    <property type="taxonomic scope" value="Bacteria"/>
</dbReference>
<keyword evidence="2" id="KW-0378">Hydrolase</keyword>